<evidence type="ECO:0000256" key="1">
    <source>
        <dbReference type="SAM" id="Phobius"/>
    </source>
</evidence>
<dbReference type="EMBL" id="AP022870">
    <property type="protein sequence ID" value="BCB77493.1"/>
    <property type="molecule type" value="Genomic_DNA"/>
</dbReference>
<dbReference type="KEGG" id="pfla:Pflav_039030"/>
<dbReference type="Proteomes" id="UP000502508">
    <property type="component" value="Chromosome"/>
</dbReference>
<proteinExistence type="predicted"/>
<evidence type="ECO:0000313" key="3">
    <source>
        <dbReference type="Proteomes" id="UP000502508"/>
    </source>
</evidence>
<sequence>MPRGAEPLELALFGALEGELRPRQLADRQWVREAIGDVRRDLIRRGLVRPQRRRVLLPLALVVVPPWLLGRLIEVVSVHIGLLTSVVLVAVACWFLPRRTLAGARALRQLQARYPAPTDSDRVTPDGIGPAVALYGPAALVATMPRFAREAGLTRFGGTDAA</sequence>
<feature type="transmembrane region" description="Helical" evidence="1">
    <location>
        <begin position="79"/>
        <end position="97"/>
    </location>
</feature>
<gene>
    <name evidence="2" type="ORF">Pflav_039030</name>
</gene>
<dbReference type="NCBIfam" id="TIGR04222">
    <property type="entry name" value="near_uncomplex"/>
    <property type="match status" value="1"/>
</dbReference>
<keyword evidence="1" id="KW-0812">Transmembrane</keyword>
<protein>
    <recommendedName>
        <fullName evidence="4">TIGR04222 domain-containing membrane protein</fullName>
    </recommendedName>
</protein>
<organism evidence="2 3">
    <name type="scientific">Phytohabitans flavus</name>
    <dbReference type="NCBI Taxonomy" id="1076124"/>
    <lineage>
        <taxon>Bacteria</taxon>
        <taxon>Bacillati</taxon>
        <taxon>Actinomycetota</taxon>
        <taxon>Actinomycetes</taxon>
        <taxon>Micromonosporales</taxon>
        <taxon>Micromonosporaceae</taxon>
    </lineage>
</organism>
<reference evidence="2 3" key="2">
    <citation type="submission" date="2020-03" db="EMBL/GenBank/DDBJ databases">
        <authorList>
            <person name="Ichikawa N."/>
            <person name="Kimura A."/>
            <person name="Kitahashi Y."/>
            <person name="Uohara A."/>
        </authorList>
    </citation>
    <scope>NUCLEOTIDE SEQUENCE [LARGE SCALE GENOMIC DNA]</scope>
    <source>
        <strain evidence="2 3">NBRC 107702</strain>
    </source>
</reference>
<accession>A0A6F8XUI5</accession>
<keyword evidence="3" id="KW-1185">Reference proteome</keyword>
<keyword evidence="1" id="KW-1133">Transmembrane helix</keyword>
<name>A0A6F8XUI5_9ACTN</name>
<keyword evidence="1" id="KW-0472">Membrane</keyword>
<evidence type="ECO:0008006" key="4">
    <source>
        <dbReference type="Google" id="ProtNLM"/>
    </source>
</evidence>
<reference evidence="2 3" key="1">
    <citation type="submission" date="2020-03" db="EMBL/GenBank/DDBJ databases">
        <title>Whole genome shotgun sequence of Phytohabitans flavus NBRC 107702.</title>
        <authorList>
            <person name="Komaki H."/>
            <person name="Tamura T."/>
        </authorList>
    </citation>
    <scope>NUCLEOTIDE SEQUENCE [LARGE SCALE GENOMIC DNA]</scope>
    <source>
        <strain evidence="2 3">NBRC 107702</strain>
    </source>
</reference>
<evidence type="ECO:0000313" key="2">
    <source>
        <dbReference type="EMBL" id="BCB77493.1"/>
    </source>
</evidence>
<dbReference type="InterPro" id="IPR026467">
    <property type="entry name" value="Ser/Gly_Cys_C_dom"/>
</dbReference>
<dbReference type="AlphaFoldDB" id="A0A6F8XUI5"/>